<feature type="region of interest" description="Disordered" evidence="1">
    <location>
        <begin position="1"/>
        <end position="92"/>
    </location>
</feature>
<protein>
    <submittedName>
        <fullName evidence="2">Uncharacterized protein</fullName>
    </submittedName>
</protein>
<feature type="compositionally biased region" description="Basic and acidic residues" evidence="1">
    <location>
        <begin position="32"/>
        <end position="48"/>
    </location>
</feature>
<sequence length="227" mass="25644">MVVTRSQGDVAELEEQRRALERRDPSLLTSLQRREAERIAKERARRLSMDPPASPQVESFINPTTAEHATAGPSSDRREVRSVARSVRSTTSATTRLRLAELEAAEKLASITRRELELEADLVKKRLAAEVSIIQDDQESVRDEALHDEHQHHKVSQWLNTQPTGTRGEGLTHPAEEFKQARDEQPREKSPPPKAKNSIDQLAAALEKMARPAAKAYRLAYIFWSSR</sequence>
<feature type="region of interest" description="Disordered" evidence="1">
    <location>
        <begin position="142"/>
        <end position="199"/>
    </location>
</feature>
<feature type="compositionally biased region" description="Polar residues" evidence="1">
    <location>
        <begin position="56"/>
        <end position="67"/>
    </location>
</feature>
<reference evidence="2" key="1">
    <citation type="submission" date="2017-09" db="EMBL/GenBank/DDBJ databases">
        <title>Contemporary evolution of a Lepidopteran species, Heliothis virescens, in response to modern agricultural practices.</title>
        <authorList>
            <person name="Fritz M.L."/>
            <person name="Deyonke A.M."/>
            <person name="Papanicolaou A."/>
            <person name="Micinski S."/>
            <person name="Westbrook J."/>
            <person name="Gould F."/>
        </authorList>
    </citation>
    <scope>NUCLEOTIDE SEQUENCE [LARGE SCALE GENOMIC DNA]</scope>
    <source>
        <strain evidence="2">HvINT-</strain>
        <tissue evidence="2">Whole body</tissue>
    </source>
</reference>
<evidence type="ECO:0000256" key="1">
    <source>
        <dbReference type="SAM" id="MobiDB-lite"/>
    </source>
</evidence>
<gene>
    <name evidence="2" type="ORF">B5V51_3904</name>
</gene>
<feature type="compositionally biased region" description="Basic and acidic residues" evidence="1">
    <location>
        <begin position="14"/>
        <end position="25"/>
    </location>
</feature>
<organism evidence="2">
    <name type="scientific">Heliothis virescens</name>
    <name type="common">Tobacco budworm moth</name>
    <dbReference type="NCBI Taxonomy" id="7102"/>
    <lineage>
        <taxon>Eukaryota</taxon>
        <taxon>Metazoa</taxon>
        <taxon>Ecdysozoa</taxon>
        <taxon>Arthropoda</taxon>
        <taxon>Hexapoda</taxon>
        <taxon>Insecta</taxon>
        <taxon>Pterygota</taxon>
        <taxon>Neoptera</taxon>
        <taxon>Endopterygota</taxon>
        <taxon>Lepidoptera</taxon>
        <taxon>Glossata</taxon>
        <taxon>Ditrysia</taxon>
        <taxon>Noctuoidea</taxon>
        <taxon>Noctuidae</taxon>
        <taxon>Heliothinae</taxon>
        <taxon>Heliothis</taxon>
    </lineage>
</organism>
<proteinExistence type="predicted"/>
<feature type="compositionally biased region" description="Low complexity" evidence="1">
    <location>
        <begin position="83"/>
        <end position="92"/>
    </location>
</feature>
<dbReference type="AlphaFoldDB" id="A0A2A4JCD7"/>
<dbReference type="EMBL" id="NWSH01001941">
    <property type="protein sequence ID" value="PCG69621.1"/>
    <property type="molecule type" value="Genomic_DNA"/>
</dbReference>
<evidence type="ECO:0000313" key="2">
    <source>
        <dbReference type="EMBL" id="PCG69621.1"/>
    </source>
</evidence>
<accession>A0A2A4JCD7</accession>
<comment type="caution">
    <text evidence="2">The sequence shown here is derived from an EMBL/GenBank/DDBJ whole genome shotgun (WGS) entry which is preliminary data.</text>
</comment>
<feature type="compositionally biased region" description="Basic and acidic residues" evidence="1">
    <location>
        <begin position="174"/>
        <end position="191"/>
    </location>
</feature>
<name>A0A2A4JCD7_HELVI</name>
<feature type="compositionally biased region" description="Basic and acidic residues" evidence="1">
    <location>
        <begin position="142"/>
        <end position="151"/>
    </location>
</feature>